<evidence type="ECO:0000313" key="3">
    <source>
        <dbReference type="Proteomes" id="UP001549037"/>
    </source>
</evidence>
<feature type="region of interest" description="Disordered" evidence="1">
    <location>
        <begin position="55"/>
        <end position="79"/>
    </location>
</feature>
<proteinExistence type="predicted"/>
<reference evidence="2 3" key="1">
    <citation type="submission" date="2024-06" db="EMBL/GenBank/DDBJ databases">
        <title>Genomic Encyclopedia of Type Strains, Phase IV (KMG-IV): sequencing the most valuable type-strain genomes for metagenomic binning, comparative biology and taxonomic classification.</title>
        <authorList>
            <person name="Goeker M."/>
        </authorList>
    </citation>
    <scope>NUCLEOTIDE SEQUENCE [LARGE SCALE GENOMIC DNA]</scope>
    <source>
        <strain evidence="2 3">DSM 28302</strain>
    </source>
</reference>
<organism evidence="2 3">
    <name type="scientific">Streptococcus porcorum</name>
    <dbReference type="NCBI Taxonomy" id="701526"/>
    <lineage>
        <taxon>Bacteria</taxon>
        <taxon>Bacillati</taxon>
        <taxon>Bacillota</taxon>
        <taxon>Bacilli</taxon>
        <taxon>Lactobacillales</taxon>
        <taxon>Streptococcaceae</taxon>
        <taxon>Streptococcus</taxon>
    </lineage>
</organism>
<keyword evidence="3" id="KW-1185">Reference proteome</keyword>
<gene>
    <name evidence="2" type="ORF">ABID28_000191</name>
</gene>
<dbReference type="Proteomes" id="UP001549037">
    <property type="component" value="Unassembled WGS sequence"/>
</dbReference>
<evidence type="ECO:0000313" key="2">
    <source>
        <dbReference type="EMBL" id="MET3633561.1"/>
    </source>
</evidence>
<sequence length="79" mass="9480">MPTAIEQGYLHYLDKRLDKLYQKWDTPHLFLSRPLLLKEIESLQQEQALFLAYLKQKEDQDAPNTRRTRNPRPTTSPKR</sequence>
<evidence type="ECO:0000256" key="1">
    <source>
        <dbReference type="SAM" id="MobiDB-lite"/>
    </source>
</evidence>
<dbReference type="EMBL" id="JBEPLN010000002">
    <property type="protein sequence ID" value="MET3633561.1"/>
    <property type="molecule type" value="Genomic_DNA"/>
</dbReference>
<comment type="caution">
    <text evidence="2">The sequence shown here is derived from an EMBL/GenBank/DDBJ whole genome shotgun (WGS) entry which is preliminary data.</text>
</comment>
<protein>
    <submittedName>
        <fullName evidence="2">Uncharacterized protein</fullName>
    </submittedName>
</protein>
<accession>A0ABV2JCS6</accession>
<name>A0ABV2JCS6_9STRE</name>
<dbReference type="RefSeq" id="WP_277650078.1">
    <property type="nucleotide sequence ID" value="NZ_JBEPLN010000002.1"/>
</dbReference>